<organism evidence="1 2">
    <name type="scientific">Liquidambar formosana</name>
    <name type="common">Formosan gum</name>
    <dbReference type="NCBI Taxonomy" id="63359"/>
    <lineage>
        <taxon>Eukaryota</taxon>
        <taxon>Viridiplantae</taxon>
        <taxon>Streptophyta</taxon>
        <taxon>Embryophyta</taxon>
        <taxon>Tracheophyta</taxon>
        <taxon>Spermatophyta</taxon>
        <taxon>Magnoliopsida</taxon>
        <taxon>eudicotyledons</taxon>
        <taxon>Gunneridae</taxon>
        <taxon>Pentapetalae</taxon>
        <taxon>Saxifragales</taxon>
        <taxon>Altingiaceae</taxon>
        <taxon>Liquidambar</taxon>
    </lineage>
</organism>
<comment type="caution">
    <text evidence="1">The sequence shown here is derived from an EMBL/GenBank/DDBJ whole genome shotgun (WGS) entry which is preliminary data.</text>
</comment>
<name>A0AAP0RHV6_LIQFO</name>
<sequence length="140" mass="15741">MVEATSSVRYILLKGLLIKEDLSCAFGIMYVPNDVIARKEVWVEFLFRRLLCLEACLLGVMEGIIFPSSGVQGREEGTLEVKFNVWLNHFTELNAKLQVSGGCVPFYHFIYPFKFDGRAVRNPGRDALKLHAKASPTLSS</sequence>
<protein>
    <submittedName>
        <fullName evidence="1">Uncharacterized protein</fullName>
    </submittedName>
</protein>
<evidence type="ECO:0000313" key="1">
    <source>
        <dbReference type="EMBL" id="KAK9278157.1"/>
    </source>
</evidence>
<dbReference type="AlphaFoldDB" id="A0AAP0RHV6"/>
<reference evidence="1 2" key="1">
    <citation type="journal article" date="2024" name="Plant J.">
        <title>Genome sequences and population genomics reveal climatic adaptation and genomic divergence between two closely related sweetgum species.</title>
        <authorList>
            <person name="Xu W.Q."/>
            <person name="Ren C.Q."/>
            <person name="Zhang X.Y."/>
            <person name="Comes H.P."/>
            <person name="Liu X.H."/>
            <person name="Li Y.G."/>
            <person name="Kettle C.J."/>
            <person name="Jalonen R."/>
            <person name="Gaisberger H."/>
            <person name="Ma Y.Z."/>
            <person name="Qiu Y.X."/>
        </authorList>
    </citation>
    <scope>NUCLEOTIDE SEQUENCE [LARGE SCALE GENOMIC DNA]</scope>
    <source>
        <strain evidence="1">Hangzhou</strain>
    </source>
</reference>
<dbReference type="EMBL" id="JBBPBK010000009">
    <property type="protein sequence ID" value="KAK9278157.1"/>
    <property type="molecule type" value="Genomic_DNA"/>
</dbReference>
<keyword evidence="2" id="KW-1185">Reference proteome</keyword>
<evidence type="ECO:0000313" key="2">
    <source>
        <dbReference type="Proteomes" id="UP001415857"/>
    </source>
</evidence>
<gene>
    <name evidence="1" type="ORF">L1049_027716</name>
</gene>
<proteinExistence type="predicted"/>
<dbReference type="Proteomes" id="UP001415857">
    <property type="component" value="Unassembled WGS sequence"/>
</dbReference>
<accession>A0AAP0RHV6</accession>